<keyword evidence="1" id="KW-1133">Transmembrane helix</keyword>
<organism evidence="3 4">
    <name type="scientific">Nostoc punctiforme NIES-2108</name>
    <dbReference type="NCBI Taxonomy" id="1356359"/>
    <lineage>
        <taxon>Bacteria</taxon>
        <taxon>Bacillati</taxon>
        <taxon>Cyanobacteriota</taxon>
        <taxon>Cyanophyceae</taxon>
        <taxon>Nostocales</taxon>
        <taxon>Nostocaceae</taxon>
        <taxon>Nostoc</taxon>
    </lineage>
</organism>
<evidence type="ECO:0000259" key="2">
    <source>
        <dbReference type="Pfam" id="PF20016"/>
    </source>
</evidence>
<accession>A0A367R1V1</accession>
<protein>
    <recommendedName>
        <fullName evidence="2">Thoeris protein ThsA Macro domain-containing protein</fullName>
    </recommendedName>
</protein>
<evidence type="ECO:0000313" key="4">
    <source>
        <dbReference type="Proteomes" id="UP000252085"/>
    </source>
</evidence>
<dbReference type="EMBL" id="LXQE01000196">
    <property type="protein sequence ID" value="RCJ29524.1"/>
    <property type="molecule type" value="Genomic_DNA"/>
</dbReference>
<feature type="transmembrane region" description="Helical" evidence="1">
    <location>
        <begin position="57"/>
        <end position="78"/>
    </location>
</feature>
<keyword evidence="1" id="KW-0812">Transmembrane</keyword>
<dbReference type="InterPro" id="IPR045535">
    <property type="entry name" value="ThsA_Macro"/>
</dbReference>
<feature type="transmembrane region" description="Helical" evidence="1">
    <location>
        <begin position="29"/>
        <end position="51"/>
    </location>
</feature>
<name>A0A367R1V1_NOSPU</name>
<reference evidence="3 4" key="1">
    <citation type="submission" date="2016-04" db="EMBL/GenBank/DDBJ databases">
        <authorList>
            <person name="Evans L.H."/>
            <person name="Alamgir A."/>
            <person name="Owens N."/>
            <person name="Weber N.D."/>
            <person name="Virtaneva K."/>
            <person name="Barbian K."/>
            <person name="Babar A."/>
            <person name="Rosenke K."/>
        </authorList>
    </citation>
    <scope>NUCLEOTIDE SEQUENCE [LARGE SCALE GENOMIC DNA]</scope>
    <source>
        <strain evidence="3">NIES-2108</strain>
    </source>
</reference>
<dbReference type="Proteomes" id="UP000252085">
    <property type="component" value="Unassembled WGS sequence"/>
</dbReference>
<comment type="caution">
    <text evidence="3">The sequence shown here is derived from an EMBL/GenBank/DDBJ whole genome shotgun (WGS) entry which is preliminary data.</text>
</comment>
<proteinExistence type="predicted"/>
<evidence type="ECO:0000313" key="3">
    <source>
        <dbReference type="EMBL" id="RCJ29524.1"/>
    </source>
</evidence>
<dbReference type="Pfam" id="PF20016">
    <property type="entry name" value="ThsA_Macro"/>
    <property type="match status" value="1"/>
</dbReference>
<keyword evidence="1" id="KW-0472">Membrane</keyword>
<sequence length="296" mass="33467">MLQKFRLLNLIMAIEIYFKLFSKVGLKRIWSSFVSSFGLVGLLAKPVSLFFPGRADFGWTGYFVLVIICFIFAILKCFPRRSFCHKLSSPDSMVEVKVGDIFDEKGHIVIGTNDVFDTELGEIIKPSSVQGQFLTKVYANDIARLDADIETALEPLSNLCKEETNKKRGKTGRYPIGTAITLGTYDKRYFLAAYGYMNNDITVQSSSEYILQSLNNLWKQIRLKGHSENVTIPIIGSDLARTGLPRMALAKLIIEAFVIASKEKFITKKLTVMIYPKDLDSIDLYKLEEFLESACF</sequence>
<gene>
    <name evidence="3" type="ORF">A6769_35320</name>
</gene>
<dbReference type="AlphaFoldDB" id="A0A367R1V1"/>
<feature type="domain" description="Thoeris protein ThsA Macro" evidence="2">
    <location>
        <begin position="94"/>
        <end position="275"/>
    </location>
</feature>
<evidence type="ECO:0000256" key="1">
    <source>
        <dbReference type="SAM" id="Phobius"/>
    </source>
</evidence>